<evidence type="ECO:0000256" key="1">
    <source>
        <dbReference type="SAM" id="SignalP"/>
    </source>
</evidence>
<evidence type="ECO:0000313" key="3">
    <source>
        <dbReference type="Proteomes" id="UP000577707"/>
    </source>
</evidence>
<gene>
    <name evidence="2" type="ORF">FHS12_000038</name>
</gene>
<feature type="chain" id="PRO_5039395029" description="Secreted protein" evidence="1">
    <location>
        <begin position="27"/>
        <end position="112"/>
    </location>
</feature>
<dbReference type="PROSITE" id="PS51257">
    <property type="entry name" value="PROKAR_LIPOPROTEIN"/>
    <property type="match status" value="1"/>
</dbReference>
<dbReference type="EMBL" id="JACHXG010000001">
    <property type="protein sequence ID" value="MBB3087115.1"/>
    <property type="molecule type" value="Genomic_DNA"/>
</dbReference>
<protein>
    <recommendedName>
        <fullName evidence="4">Secreted protein</fullName>
    </recommendedName>
</protein>
<keyword evidence="1" id="KW-0732">Signal</keyword>
<dbReference type="Proteomes" id="UP000577707">
    <property type="component" value="Unassembled WGS sequence"/>
</dbReference>
<sequence>MKTNTRRLARVIVVPAVCALALSACGGAERPTADELSESLKGGKAAEVLKLPSSVPEPAVDCIAETLVDSDISDEALANLMEGKDNTREEKDEDVIEGLSDDIQKCVTDAIK</sequence>
<reference evidence="2 3" key="1">
    <citation type="submission" date="2020-08" db="EMBL/GenBank/DDBJ databases">
        <title>Genomic Encyclopedia of Type Strains, Phase III (KMG-III): the genomes of soil and plant-associated and newly described type strains.</title>
        <authorList>
            <person name="Whitman W."/>
        </authorList>
    </citation>
    <scope>NUCLEOTIDE SEQUENCE [LARGE SCALE GENOMIC DNA]</scope>
    <source>
        <strain evidence="2 3">CECT 3302</strain>
    </source>
</reference>
<dbReference type="RefSeq" id="WP_183541035.1">
    <property type="nucleotide sequence ID" value="NZ_BMQT01000001.1"/>
</dbReference>
<organism evidence="2 3">
    <name type="scientific">Nocardioides albus</name>
    <dbReference type="NCBI Taxonomy" id="1841"/>
    <lineage>
        <taxon>Bacteria</taxon>
        <taxon>Bacillati</taxon>
        <taxon>Actinomycetota</taxon>
        <taxon>Actinomycetes</taxon>
        <taxon>Propionibacteriales</taxon>
        <taxon>Nocardioidaceae</taxon>
        <taxon>Nocardioides</taxon>
    </lineage>
</organism>
<evidence type="ECO:0000313" key="2">
    <source>
        <dbReference type="EMBL" id="MBB3087115.1"/>
    </source>
</evidence>
<evidence type="ECO:0008006" key="4">
    <source>
        <dbReference type="Google" id="ProtNLM"/>
    </source>
</evidence>
<dbReference type="AlphaFoldDB" id="A0A7W5F6G4"/>
<comment type="caution">
    <text evidence="2">The sequence shown here is derived from an EMBL/GenBank/DDBJ whole genome shotgun (WGS) entry which is preliminary data.</text>
</comment>
<feature type="signal peptide" evidence="1">
    <location>
        <begin position="1"/>
        <end position="26"/>
    </location>
</feature>
<keyword evidence="3" id="KW-1185">Reference proteome</keyword>
<name>A0A7W5F6G4_9ACTN</name>
<proteinExistence type="predicted"/>
<accession>A0A7W5F6G4</accession>